<reference evidence="3 4" key="1">
    <citation type="submission" date="2017-04" db="EMBL/GenBank/DDBJ databases">
        <title>MLSA of the genus Halorubrum.</title>
        <authorList>
            <person name="De La Haba R."/>
            <person name="Sanchez-Porro C."/>
            <person name="Infante-Dominguez C."/>
            <person name="Ventosa A."/>
        </authorList>
    </citation>
    <scope>NUCLEOTIDE SEQUENCE [LARGE SCALE GENOMIC DNA]</scope>
    <source>
        <strain evidence="3 4">DSM 17463</strain>
    </source>
</reference>
<feature type="compositionally biased region" description="Low complexity" evidence="1">
    <location>
        <begin position="129"/>
        <end position="141"/>
    </location>
</feature>
<proteinExistence type="predicted"/>
<evidence type="ECO:0000313" key="4">
    <source>
        <dbReference type="Proteomes" id="UP000193587"/>
    </source>
</evidence>
<evidence type="ECO:0000313" key="3">
    <source>
        <dbReference type="EMBL" id="OSO92191.1"/>
    </source>
</evidence>
<evidence type="ECO:0000259" key="2">
    <source>
        <dbReference type="Pfam" id="PF26417"/>
    </source>
</evidence>
<dbReference type="STRING" id="1121945.GCA_000421805_03366"/>
<sequence>MTRPTDDLHAADLAQLTRIVLDIDNPICQVCGQPLHEGDDITAYAYRAAGEPAYAIGYIMCGSDVHEHPTVFTRGVREYVLTGHIGACSNTRTQSTTFVLLDPTVVVTSPTTTAEPHVHPDSPTPREPTQPTHQEPTPLLTAIREQTRSDGGCPHKGAE</sequence>
<dbReference type="EMBL" id="NEDJ01000091">
    <property type="protein sequence ID" value="OSO92191.1"/>
    <property type="molecule type" value="Genomic_DNA"/>
</dbReference>
<dbReference type="InterPro" id="IPR058425">
    <property type="entry name" value="DUF8112"/>
</dbReference>
<dbReference type="Proteomes" id="UP000193587">
    <property type="component" value="Unassembled WGS sequence"/>
</dbReference>
<protein>
    <recommendedName>
        <fullName evidence="2">DUF8112 domain-containing protein</fullName>
    </recommendedName>
</protein>
<accession>A0A1X4G856</accession>
<organism evidence="3 4">
    <name type="scientific">Halorubrum ezzemoulense DSM 17463</name>
    <dbReference type="NCBI Taxonomy" id="1121945"/>
    <lineage>
        <taxon>Archaea</taxon>
        <taxon>Methanobacteriati</taxon>
        <taxon>Methanobacteriota</taxon>
        <taxon>Stenosarchaea group</taxon>
        <taxon>Halobacteria</taxon>
        <taxon>Halobacteriales</taxon>
        <taxon>Haloferacaceae</taxon>
        <taxon>Halorubrum</taxon>
    </lineage>
</organism>
<name>A0A1X4G856_HALEZ</name>
<dbReference type="Pfam" id="PF26417">
    <property type="entry name" value="DUF8112"/>
    <property type="match status" value="1"/>
</dbReference>
<gene>
    <name evidence="3" type="ORF">B9H04_16280</name>
</gene>
<dbReference type="AlphaFoldDB" id="A0A1X4G856"/>
<evidence type="ECO:0000256" key="1">
    <source>
        <dbReference type="SAM" id="MobiDB-lite"/>
    </source>
</evidence>
<feature type="region of interest" description="Disordered" evidence="1">
    <location>
        <begin position="110"/>
        <end position="159"/>
    </location>
</feature>
<feature type="domain" description="DUF8112" evidence="2">
    <location>
        <begin position="7"/>
        <end position="110"/>
    </location>
</feature>
<comment type="caution">
    <text evidence="3">The sequence shown here is derived from an EMBL/GenBank/DDBJ whole genome shotgun (WGS) entry which is preliminary data.</text>
</comment>
<dbReference type="RefSeq" id="WP_080508732.1">
    <property type="nucleotide sequence ID" value="NZ_ATXS01000048.1"/>
</dbReference>